<protein>
    <recommendedName>
        <fullName evidence="5">TNFR-Cys domain-containing protein</fullName>
    </recommendedName>
</protein>
<dbReference type="Proteomes" id="UP001519460">
    <property type="component" value="Unassembled WGS sequence"/>
</dbReference>
<reference evidence="3 4" key="1">
    <citation type="journal article" date="2023" name="Sci. Data">
        <title>Genome assembly of the Korean intertidal mud-creeper Batillaria attramentaria.</title>
        <authorList>
            <person name="Patra A.K."/>
            <person name="Ho P.T."/>
            <person name="Jun S."/>
            <person name="Lee S.J."/>
            <person name="Kim Y."/>
            <person name="Won Y.J."/>
        </authorList>
    </citation>
    <scope>NUCLEOTIDE SEQUENCE [LARGE SCALE GENOMIC DNA]</scope>
    <source>
        <strain evidence="3">Wonlab-2016</strain>
    </source>
</reference>
<evidence type="ECO:0000313" key="3">
    <source>
        <dbReference type="EMBL" id="KAK7502100.1"/>
    </source>
</evidence>
<dbReference type="EMBL" id="JACVVK020000028">
    <property type="protein sequence ID" value="KAK7502100.1"/>
    <property type="molecule type" value="Genomic_DNA"/>
</dbReference>
<feature type="compositionally biased region" description="Polar residues" evidence="1">
    <location>
        <begin position="385"/>
        <end position="397"/>
    </location>
</feature>
<feature type="compositionally biased region" description="Low complexity" evidence="1">
    <location>
        <begin position="325"/>
        <end position="335"/>
    </location>
</feature>
<evidence type="ECO:0000313" key="4">
    <source>
        <dbReference type="Proteomes" id="UP001519460"/>
    </source>
</evidence>
<keyword evidence="2" id="KW-1133">Transmembrane helix</keyword>
<accession>A0ABD0LRA4</accession>
<feature type="region of interest" description="Disordered" evidence="1">
    <location>
        <begin position="465"/>
        <end position="490"/>
    </location>
</feature>
<feature type="region of interest" description="Disordered" evidence="1">
    <location>
        <begin position="209"/>
        <end position="276"/>
    </location>
</feature>
<keyword evidence="2" id="KW-0472">Membrane</keyword>
<dbReference type="AlphaFoldDB" id="A0ABD0LRA4"/>
<feature type="compositionally biased region" description="Polar residues" evidence="1">
    <location>
        <begin position="336"/>
        <end position="353"/>
    </location>
</feature>
<organism evidence="3 4">
    <name type="scientific">Batillaria attramentaria</name>
    <dbReference type="NCBI Taxonomy" id="370345"/>
    <lineage>
        <taxon>Eukaryota</taxon>
        <taxon>Metazoa</taxon>
        <taxon>Spiralia</taxon>
        <taxon>Lophotrochozoa</taxon>
        <taxon>Mollusca</taxon>
        <taxon>Gastropoda</taxon>
        <taxon>Caenogastropoda</taxon>
        <taxon>Sorbeoconcha</taxon>
        <taxon>Cerithioidea</taxon>
        <taxon>Batillariidae</taxon>
        <taxon>Batillaria</taxon>
    </lineage>
</organism>
<evidence type="ECO:0000256" key="2">
    <source>
        <dbReference type="SAM" id="Phobius"/>
    </source>
</evidence>
<name>A0ABD0LRA4_9CAEN</name>
<evidence type="ECO:0008006" key="5">
    <source>
        <dbReference type="Google" id="ProtNLM"/>
    </source>
</evidence>
<evidence type="ECO:0000256" key="1">
    <source>
        <dbReference type="SAM" id="MobiDB-lite"/>
    </source>
</evidence>
<gene>
    <name evidence="3" type="ORF">BaRGS_00006852</name>
</gene>
<feature type="compositionally biased region" description="Polar residues" evidence="1">
    <location>
        <begin position="226"/>
        <end position="241"/>
    </location>
</feature>
<keyword evidence="4" id="KW-1185">Reference proteome</keyword>
<proteinExistence type="predicted"/>
<comment type="caution">
    <text evidence="3">The sequence shown here is derived from an EMBL/GenBank/DDBJ whole genome shotgun (WGS) entry which is preliminary data.</text>
</comment>
<feature type="transmembrane region" description="Helical" evidence="2">
    <location>
        <begin position="84"/>
        <end position="105"/>
    </location>
</feature>
<sequence>MSESCPDGYFSCHRDCCVRGLMYCNDFEQRCPSCATEQHLCGTFDMPRDCDLFCHNLQYHNDTSSSTTGPAQQADASGPSTETIALIAVSAVFFIVVCAFTLYCLRPKCLATLSKRVRALFCPTICNTALERVCDSCFERFVSRREVCTYESDWNNQFHETVMLTKHDVLIAVVKLEGNGKNEIQSVGAAMTNELSYEERDIHETHSLLRGNEPGQALESEEGDQGKSSRSVSENDVTVTGASGLGVHLDMNDDSDTASETALVKEVPGPSERRDVVKEHLNQRAVDYAEHTSPCANSNLPCSVSTSPAANSAFARGNGALAAANSASCDSNGASTGDNSTSSSADNTPSGVSTIRPRPSSANREPAAPNNVRNASESADPRSQAAPTQKPSDQGSNLIDPDGKPEPPRSSPGGAREGPEETVYAASHSVQVNVNMTTNITHPRDDHCGHHSSLDNHGYSVSDANCKDEAGKTTHPYHSTPGRPNTNRPLSTQNQYGFCDYPRPQMHSGVPDTSGRRSGHGGGLPSSQGVVMPDDRHVRSPGGPRLIGVTPENQGLDAHEMIIAPGTRNPIGNGRALVDSGTQ</sequence>
<feature type="region of interest" description="Disordered" evidence="1">
    <location>
        <begin position="325"/>
        <end position="421"/>
    </location>
</feature>
<feature type="region of interest" description="Disordered" evidence="1">
    <location>
        <begin position="564"/>
        <end position="583"/>
    </location>
</feature>
<keyword evidence="2" id="KW-0812">Transmembrane</keyword>
<feature type="region of interest" description="Disordered" evidence="1">
    <location>
        <begin position="504"/>
        <end position="533"/>
    </location>
</feature>